<comment type="caution">
    <text evidence="6">The sequence shown here is derived from an EMBL/GenBank/DDBJ whole genome shotgun (WGS) entry which is preliminary data.</text>
</comment>
<evidence type="ECO:0000256" key="5">
    <source>
        <dbReference type="SAM" id="Phobius"/>
    </source>
</evidence>
<evidence type="ECO:0000256" key="3">
    <source>
        <dbReference type="ARBA" id="ARBA00023054"/>
    </source>
</evidence>
<keyword evidence="4" id="KW-0233">DNA recombination</keyword>
<organism evidence="6 7">
    <name type="scientific">Candidatus Nomurabacteria bacterium RIFCSPHIGHO2_02_FULL_35_13</name>
    <dbReference type="NCBI Taxonomy" id="1801748"/>
    <lineage>
        <taxon>Bacteria</taxon>
        <taxon>Candidatus Nomuraibacteriota</taxon>
    </lineage>
</organism>
<evidence type="ECO:0008006" key="8">
    <source>
        <dbReference type="Google" id="ProtNLM"/>
    </source>
</evidence>
<comment type="similarity">
    <text evidence="2">Belongs to the RmuC family.</text>
</comment>
<evidence type="ECO:0000256" key="4">
    <source>
        <dbReference type="ARBA" id="ARBA00023172"/>
    </source>
</evidence>
<evidence type="ECO:0000313" key="7">
    <source>
        <dbReference type="Proteomes" id="UP000177112"/>
    </source>
</evidence>
<dbReference type="PANTHER" id="PTHR30563:SF0">
    <property type="entry name" value="DNA RECOMBINATION PROTEIN RMUC"/>
    <property type="match status" value="1"/>
</dbReference>
<evidence type="ECO:0000256" key="2">
    <source>
        <dbReference type="ARBA" id="ARBA00009840"/>
    </source>
</evidence>
<protein>
    <recommendedName>
        <fullName evidence="8">DNA recombination protein RmuC</fullName>
    </recommendedName>
</protein>
<proteinExistence type="inferred from homology"/>
<dbReference type="EMBL" id="MFTY01000024">
    <property type="protein sequence ID" value="OGI70947.1"/>
    <property type="molecule type" value="Genomic_DNA"/>
</dbReference>
<sequence length="348" mass="39442">MENTLIIIIVVLIASIVAYFLFGKKKEDNAKNDTGLNLILTQINELSRTVDSKIGESHKQVRESLQFHSSESNKIIRDVTEKLTRLDETNKQVISFADQLQNLQDILKNPKQRGILGEYYLETVLKNVLPPGSYQMQYPFPDGTIVDAVVFVKDKIIPVDSKFSLENYNKMAEESNEAEKKKLETIFVNDLKNRIVETAKYIQPSKGTTDFAFMFIPHEAIYYDLLTNKVGALEENENLIQRAAGKYKVIITSPTSFLAYLQTVLQGLKALKIEESAKEIIKKVEDLGKHLKSFDEYHDKLGNALGTVVNHYNASNKELKKIDKDVLRIAGTSPELSTLSIEKPKLEE</sequence>
<reference evidence="6 7" key="1">
    <citation type="journal article" date="2016" name="Nat. Commun.">
        <title>Thousands of microbial genomes shed light on interconnected biogeochemical processes in an aquifer system.</title>
        <authorList>
            <person name="Anantharaman K."/>
            <person name="Brown C.T."/>
            <person name="Hug L.A."/>
            <person name="Sharon I."/>
            <person name="Castelle C.J."/>
            <person name="Probst A.J."/>
            <person name="Thomas B.C."/>
            <person name="Singh A."/>
            <person name="Wilkins M.J."/>
            <person name="Karaoz U."/>
            <person name="Brodie E.L."/>
            <person name="Williams K.H."/>
            <person name="Hubbard S.S."/>
            <person name="Banfield J.F."/>
        </authorList>
    </citation>
    <scope>NUCLEOTIDE SEQUENCE [LARGE SCALE GENOMIC DNA]</scope>
</reference>
<keyword evidence="3" id="KW-0175">Coiled coil</keyword>
<dbReference type="STRING" id="1801748.A3B84_02300"/>
<dbReference type="Proteomes" id="UP000177112">
    <property type="component" value="Unassembled WGS sequence"/>
</dbReference>
<keyword evidence="5" id="KW-0812">Transmembrane</keyword>
<dbReference type="InterPro" id="IPR003798">
    <property type="entry name" value="DNA_recombination_RmuC"/>
</dbReference>
<keyword evidence="5" id="KW-0472">Membrane</keyword>
<accession>A0A1F6VMM5</accession>
<dbReference type="GO" id="GO:0006310">
    <property type="term" value="P:DNA recombination"/>
    <property type="evidence" value="ECO:0007669"/>
    <property type="project" value="UniProtKB-KW"/>
</dbReference>
<dbReference type="Pfam" id="PF02646">
    <property type="entry name" value="RmuC"/>
    <property type="match status" value="1"/>
</dbReference>
<dbReference type="PANTHER" id="PTHR30563">
    <property type="entry name" value="DNA RECOMBINATION PROTEIN RMUC"/>
    <property type="match status" value="1"/>
</dbReference>
<comment type="function">
    <text evidence="1">Involved in DNA recombination.</text>
</comment>
<keyword evidence="5" id="KW-1133">Transmembrane helix</keyword>
<gene>
    <name evidence="6" type="ORF">A3B84_02300</name>
</gene>
<feature type="transmembrane region" description="Helical" evidence="5">
    <location>
        <begin position="6"/>
        <end position="22"/>
    </location>
</feature>
<evidence type="ECO:0000256" key="1">
    <source>
        <dbReference type="ARBA" id="ARBA00003416"/>
    </source>
</evidence>
<name>A0A1F6VMM5_9BACT</name>
<dbReference type="AlphaFoldDB" id="A0A1F6VMM5"/>
<evidence type="ECO:0000313" key="6">
    <source>
        <dbReference type="EMBL" id="OGI70947.1"/>
    </source>
</evidence>